<dbReference type="eggNOG" id="COG1219">
    <property type="taxonomic scope" value="Bacteria"/>
</dbReference>
<name>A0A0A6UNH9_ACTUT</name>
<dbReference type="Proteomes" id="UP000054537">
    <property type="component" value="Unassembled WGS sequence"/>
</dbReference>
<organism evidence="1 2">
    <name type="scientific">Actinoplanes utahensis</name>
    <dbReference type="NCBI Taxonomy" id="1869"/>
    <lineage>
        <taxon>Bacteria</taxon>
        <taxon>Bacillati</taxon>
        <taxon>Actinomycetota</taxon>
        <taxon>Actinomycetes</taxon>
        <taxon>Micromonosporales</taxon>
        <taxon>Micromonosporaceae</taxon>
        <taxon>Actinoplanes</taxon>
    </lineage>
</organism>
<accession>A0A0A6UNH9</accession>
<sequence length="163" mass="17688">MTQPPKTEPDEVMAAIGAAVEQGRAGDRAAARETLTALWDRTGGHGDALHRCSIAHYLADLQDETTDELLWDQRALAAVTGLDDERARRFHDSLQARAFLPSLHLNLADAYRRTGDPASARHHLAAATTDVDLLPDDDYGAMLRSGIDKVRNALATGSTHPLQ</sequence>
<comment type="caution">
    <text evidence="1">The sequence shown here is derived from an EMBL/GenBank/DDBJ whole genome shotgun (WGS) entry which is preliminary data.</text>
</comment>
<dbReference type="OrthoDB" id="8450665at2"/>
<keyword evidence="2" id="KW-1185">Reference proteome</keyword>
<evidence type="ECO:0008006" key="3">
    <source>
        <dbReference type="Google" id="ProtNLM"/>
    </source>
</evidence>
<dbReference type="RefSeq" id="WP_043524948.1">
    <property type="nucleotide sequence ID" value="NZ_BAABKU010000012.1"/>
</dbReference>
<evidence type="ECO:0000313" key="2">
    <source>
        <dbReference type="Proteomes" id="UP000054537"/>
    </source>
</evidence>
<dbReference type="AlphaFoldDB" id="A0A0A6UNH9"/>
<reference evidence="1 2" key="1">
    <citation type="submission" date="2014-10" db="EMBL/GenBank/DDBJ databases">
        <title>Draft genome sequence of Actinoplanes utahensis NRRL 12052.</title>
        <authorList>
            <person name="Velasco-Bucheli B."/>
            <person name="del Cerro C."/>
            <person name="Hormigo D."/>
            <person name="Garcia J.L."/>
            <person name="Acebal C."/>
            <person name="Arroyo M."/>
            <person name="de la Mata I."/>
        </authorList>
    </citation>
    <scope>NUCLEOTIDE SEQUENCE [LARGE SCALE GENOMIC DNA]</scope>
    <source>
        <strain evidence="1 2">NRRL 12052</strain>
    </source>
</reference>
<dbReference type="InterPro" id="IPR011990">
    <property type="entry name" value="TPR-like_helical_dom_sf"/>
</dbReference>
<dbReference type="STRING" id="1869.MB27_14480"/>
<protein>
    <recommendedName>
        <fullName evidence="3">Tetratricopeptide repeat protein</fullName>
    </recommendedName>
</protein>
<evidence type="ECO:0000313" key="1">
    <source>
        <dbReference type="EMBL" id="KHD76981.1"/>
    </source>
</evidence>
<proteinExistence type="predicted"/>
<dbReference type="EMBL" id="JRTT01000014">
    <property type="protein sequence ID" value="KHD76981.1"/>
    <property type="molecule type" value="Genomic_DNA"/>
</dbReference>
<gene>
    <name evidence="1" type="ORF">MB27_14480</name>
</gene>
<dbReference type="Gene3D" id="1.25.40.10">
    <property type="entry name" value="Tetratricopeptide repeat domain"/>
    <property type="match status" value="1"/>
</dbReference>